<dbReference type="InterPro" id="IPR036623">
    <property type="entry name" value="Hemimethylated_DNA-bd_sf"/>
</dbReference>
<reference evidence="3 4" key="1">
    <citation type="submission" date="2024-06" db="EMBL/GenBank/DDBJ databases">
        <authorList>
            <person name="Kraege A."/>
            <person name="Thomma B."/>
        </authorList>
    </citation>
    <scope>NUCLEOTIDE SEQUENCE [LARGE SCALE GENOMIC DNA]</scope>
</reference>
<evidence type="ECO:0000313" key="4">
    <source>
        <dbReference type="Proteomes" id="UP001497392"/>
    </source>
</evidence>
<gene>
    <name evidence="3" type="primary">g9759</name>
    <name evidence="3" type="ORF">VP750_LOCUS8792</name>
</gene>
<dbReference type="NCBIfam" id="TIGR02097">
    <property type="entry name" value="yccV"/>
    <property type="match status" value="1"/>
</dbReference>
<dbReference type="InterPro" id="IPR053189">
    <property type="entry name" value="Clp_protease_adapter_ClpF"/>
</dbReference>
<sequence>MPHRVCQLLTGGGRPSLPFGGRRHLSAARNQRRCICSASIQEHSQLVVQELLLFVFQQDYDTQLQRALNYEDYELANQIRQRRQSVDEAMDRLKVFKSGDEDSDSGMSVEDYPSQEVTLRVQLQRAIEEERYDEAALLRDNLQQLQQRYQDAAAKSGASFADASEQRRFYIGQRVQHTDQGFRAVVYGWDSECCENKKWKASADVSSLTRGEKQPFYHVLVDSRDWPADSSDVPVAYVAHEKLYAPEWPSTWSAEKGPEPFYNPMKDALFLGDDENGDLIPSRALRERLKQGRRDVFPPEST</sequence>
<dbReference type="Gene3D" id="2.30.30.390">
    <property type="entry name" value="Hemimethylated DNA-binding domain"/>
    <property type="match status" value="1"/>
</dbReference>
<dbReference type="InterPro" id="IPR011722">
    <property type="entry name" value="Hemimethylated_DNA-bd_dom"/>
</dbReference>
<feature type="domain" description="Hemimethylated DNA-binding" evidence="2">
    <location>
        <begin position="166"/>
        <end position="283"/>
    </location>
</feature>
<accession>A0ABP1G7Y9</accession>
<proteinExistence type="predicted"/>
<dbReference type="PANTHER" id="PTHR48439:SF1">
    <property type="entry name" value="HEMIMETHYLATED DNA-BINDING DOMAIN-CONTAINING PROTEIN"/>
    <property type="match status" value="1"/>
</dbReference>
<name>A0ABP1G7Y9_9CHLO</name>
<organism evidence="3 4">
    <name type="scientific">Coccomyxa viridis</name>
    <dbReference type="NCBI Taxonomy" id="1274662"/>
    <lineage>
        <taxon>Eukaryota</taxon>
        <taxon>Viridiplantae</taxon>
        <taxon>Chlorophyta</taxon>
        <taxon>core chlorophytes</taxon>
        <taxon>Trebouxiophyceae</taxon>
        <taxon>Trebouxiophyceae incertae sedis</taxon>
        <taxon>Coccomyxaceae</taxon>
        <taxon>Coccomyxa</taxon>
    </lineage>
</organism>
<keyword evidence="4" id="KW-1185">Reference proteome</keyword>
<comment type="caution">
    <text evidence="3">The sequence shown here is derived from an EMBL/GenBank/DDBJ whole genome shotgun (WGS) entry which is preliminary data.</text>
</comment>
<evidence type="ECO:0000259" key="2">
    <source>
        <dbReference type="SMART" id="SM00992"/>
    </source>
</evidence>
<dbReference type="EMBL" id="CAXHTA020000016">
    <property type="protein sequence ID" value="CAL5226886.1"/>
    <property type="molecule type" value="Genomic_DNA"/>
</dbReference>
<feature type="coiled-coil region" evidence="1">
    <location>
        <begin position="128"/>
        <end position="155"/>
    </location>
</feature>
<evidence type="ECO:0000256" key="1">
    <source>
        <dbReference type="SAM" id="Coils"/>
    </source>
</evidence>
<evidence type="ECO:0000313" key="3">
    <source>
        <dbReference type="EMBL" id="CAL5226886.1"/>
    </source>
</evidence>
<dbReference type="SMART" id="SM00992">
    <property type="entry name" value="YccV-like"/>
    <property type="match status" value="1"/>
</dbReference>
<keyword evidence="1" id="KW-0175">Coiled coil</keyword>
<dbReference type="PANTHER" id="PTHR48439">
    <property type="entry name" value="HEMIMETHYLATED DNA-BINDING DOMAIN-CONTAINING PROTEIN"/>
    <property type="match status" value="1"/>
</dbReference>
<protein>
    <submittedName>
        <fullName evidence="3">G9759 protein</fullName>
    </submittedName>
</protein>
<dbReference type="SUPFAM" id="SSF141255">
    <property type="entry name" value="YccV-like"/>
    <property type="match status" value="1"/>
</dbReference>
<dbReference type="Proteomes" id="UP001497392">
    <property type="component" value="Unassembled WGS sequence"/>
</dbReference>
<dbReference type="Pfam" id="PF08755">
    <property type="entry name" value="YccV-like"/>
    <property type="match status" value="1"/>
</dbReference>